<name>A0A444WBJ9_9FLAO</name>
<comment type="cofactor">
    <cofactor evidence="2">
        <name>Mn(2+)</name>
        <dbReference type="ChEBI" id="CHEBI:29035"/>
    </cofactor>
    <text evidence="2">The Mn(2+) ion enhances activity.</text>
</comment>
<evidence type="ECO:0000256" key="1">
    <source>
        <dbReference type="ARBA" id="ARBA00022801"/>
    </source>
</evidence>
<dbReference type="AlphaFoldDB" id="A0A444WBJ9"/>
<dbReference type="Gene3D" id="3.30.70.360">
    <property type="match status" value="1"/>
</dbReference>
<dbReference type="SUPFAM" id="SSF53187">
    <property type="entry name" value="Zn-dependent exopeptidases"/>
    <property type="match status" value="1"/>
</dbReference>
<keyword evidence="4" id="KW-1185">Reference proteome</keyword>
<organism evidence="3 4">
    <name type="scientific">Flavobacterium beibuense</name>
    <dbReference type="NCBI Taxonomy" id="657326"/>
    <lineage>
        <taxon>Bacteria</taxon>
        <taxon>Pseudomonadati</taxon>
        <taxon>Bacteroidota</taxon>
        <taxon>Flavobacteriia</taxon>
        <taxon>Flavobacteriales</taxon>
        <taxon>Flavobacteriaceae</taxon>
        <taxon>Flavobacterium</taxon>
    </lineage>
</organism>
<dbReference type="SUPFAM" id="SSF55031">
    <property type="entry name" value="Bacterial exopeptidase dimerisation domain"/>
    <property type="match status" value="1"/>
</dbReference>
<keyword evidence="2" id="KW-0464">Manganese</keyword>
<feature type="binding site" evidence="2">
    <location>
        <position position="92"/>
    </location>
    <ligand>
        <name>Mn(2+)</name>
        <dbReference type="ChEBI" id="CHEBI:29035"/>
        <label>2</label>
    </ligand>
</feature>
<protein>
    <submittedName>
        <fullName evidence="3">Amidohydrolase</fullName>
    </submittedName>
</protein>
<dbReference type="PANTHER" id="PTHR11014:SF169">
    <property type="entry name" value="CLAN MH, FAMILY M20, PEPTIDASE T-LIKE METALLOPEPTIDASE"/>
    <property type="match status" value="1"/>
</dbReference>
<dbReference type="PANTHER" id="PTHR11014">
    <property type="entry name" value="PEPTIDASE M20 FAMILY MEMBER"/>
    <property type="match status" value="1"/>
</dbReference>
<feature type="binding site" evidence="2">
    <location>
        <position position="94"/>
    </location>
    <ligand>
        <name>Mn(2+)</name>
        <dbReference type="ChEBI" id="CHEBI:29035"/>
        <label>2</label>
    </ligand>
</feature>
<evidence type="ECO:0000313" key="3">
    <source>
        <dbReference type="EMBL" id="RYJ43183.1"/>
    </source>
</evidence>
<comment type="caution">
    <text evidence="3">The sequence shown here is derived from an EMBL/GenBank/DDBJ whole genome shotgun (WGS) entry which is preliminary data.</text>
</comment>
<dbReference type="Proteomes" id="UP000289775">
    <property type="component" value="Unassembled WGS sequence"/>
</dbReference>
<feature type="binding site" evidence="2">
    <location>
        <position position="127"/>
    </location>
    <ligand>
        <name>Mn(2+)</name>
        <dbReference type="ChEBI" id="CHEBI:29035"/>
        <label>2</label>
    </ligand>
</feature>
<gene>
    <name evidence="3" type="ORF">NU09_1521</name>
</gene>
<evidence type="ECO:0000313" key="4">
    <source>
        <dbReference type="Proteomes" id="UP000289775"/>
    </source>
</evidence>
<proteinExistence type="predicted"/>
<reference evidence="3 4" key="1">
    <citation type="submission" date="2014-12" db="EMBL/GenBank/DDBJ databases">
        <title>Genome sequence of Flavobacterium beibuense RSKm HC5.</title>
        <authorList>
            <person name="Kim J.F."/>
            <person name="Song J.Y."/>
            <person name="Kwak M.-J."/>
            <person name="Lee S.-W."/>
        </authorList>
    </citation>
    <scope>NUCLEOTIDE SEQUENCE [LARGE SCALE GENOMIC DNA]</scope>
    <source>
        <strain evidence="3 4">RSKm HC5</strain>
    </source>
</reference>
<dbReference type="InterPro" id="IPR002933">
    <property type="entry name" value="Peptidase_M20"/>
</dbReference>
<feature type="binding site" evidence="2">
    <location>
        <position position="153"/>
    </location>
    <ligand>
        <name>Mn(2+)</name>
        <dbReference type="ChEBI" id="CHEBI:29035"/>
        <label>2</label>
    </ligand>
</feature>
<dbReference type="GO" id="GO:0046872">
    <property type="term" value="F:metal ion binding"/>
    <property type="evidence" value="ECO:0007669"/>
    <property type="project" value="UniProtKB-KW"/>
</dbReference>
<dbReference type="PIRSF" id="PIRSF005962">
    <property type="entry name" value="Pept_M20D_amidohydro"/>
    <property type="match status" value="1"/>
</dbReference>
<dbReference type="GO" id="GO:0016787">
    <property type="term" value="F:hydrolase activity"/>
    <property type="evidence" value="ECO:0007669"/>
    <property type="project" value="UniProtKB-KW"/>
</dbReference>
<dbReference type="Pfam" id="PF01546">
    <property type="entry name" value="Peptidase_M20"/>
    <property type="match status" value="1"/>
</dbReference>
<accession>A0A444WBJ9</accession>
<dbReference type="Gene3D" id="3.40.630.10">
    <property type="entry name" value="Zn peptidases"/>
    <property type="match status" value="1"/>
</dbReference>
<keyword evidence="1 3" id="KW-0378">Hydrolase</keyword>
<feature type="binding site" evidence="2">
    <location>
        <position position="346"/>
    </location>
    <ligand>
        <name>Mn(2+)</name>
        <dbReference type="ChEBI" id="CHEBI:29035"/>
        <label>2</label>
    </ligand>
</feature>
<dbReference type="InterPro" id="IPR036264">
    <property type="entry name" value="Bact_exopeptidase_dim_dom"/>
</dbReference>
<evidence type="ECO:0000256" key="2">
    <source>
        <dbReference type="PIRSR" id="PIRSR005962-1"/>
    </source>
</evidence>
<keyword evidence="2" id="KW-0479">Metal-binding</keyword>
<dbReference type="NCBIfam" id="TIGR01891">
    <property type="entry name" value="amidohydrolases"/>
    <property type="match status" value="1"/>
</dbReference>
<dbReference type="EMBL" id="JUIW01000005">
    <property type="protein sequence ID" value="RYJ43183.1"/>
    <property type="molecule type" value="Genomic_DNA"/>
</dbReference>
<dbReference type="InterPro" id="IPR017439">
    <property type="entry name" value="Amidohydrolase"/>
</dbReference>
<dbReference type="RefSeq" id="WP_242501842.1">
    <property type="nucleotide sequence ID" value="NZ_JUIW01000005.1"/>
</dbReference>
<sequence>MENLTAVRHYLHQHPEVSQQEYNTQSYLFGLLQKLNPDKIDKVAQTGILVTFYGEQPGKSILFRADMDALPIQETNTDITYKSTIPGVSHKCGHDGHSTIMYGVAQFFGEKKPLNGNVYLLFQPAEENGWGARNVALDPVFKSLDIDMVFALHNLPGFKKHKIVCKTGSFTSSVVSLAAYFKGYTAHAAEPWNGRNPAAAMSKYTLKALGLNEENKPAYITVTPVYTQLGEMAYGVSAGEGSVHLTMRADNNQRLDDAISTARGFAQKIAEEEGLEVSFRMIEPFESNQNDHNAVDIINSAAYELELERETLAQGFRFGEDFGVFTNLFPGAMFGIGSGEDCKPLHHPEYDYPDEITETAIKMFIEIHRKAQQL</sequence>